<dbReference type="Gene3D" id="3.40.640.10">
    <property type="entry name" value="Type I PLP-dependent aspartate aminotransferase-like (Major domain)"/>
    <property type="match status" value="1"/>
</dbReference>
<dbReference type="eggNOG" id="COG0075">
    <property type="taxonomic scope" value="Bacteria"/>
</dbReference>
<feature type="modified residue" description="N6-(pyridoxal phosphate)lysine" evidence="5">
    <location>
        <position position="188"/>
    </location>
</feature>
<dbReference type="HOGENOM" id="CLU_027686_0_0_0"/>
<dbReference type="InterPro" id="IPR015424">
    <property type="entry name" value="PyrdxlP-dep_Trfase"/>
</dbReference>
<dbReference type="GO" id="GO:0019265">
    <property type="term" value="P:glycine biosynthetic process, by transamination of glyoxylate"/>
    <property type="evidence" value="ECO:0007669"/>
    <property type="project" value="TreeGrafter"/>
</dbReference>
<feature type="domain" description="Aminotransferase class V" evidence="6">
    <location>
        <begin position="73"/>
        <end position="319"/>
    </location>
</feature>
<reference evidence="7 8" key="1">
    <citation type="journal article" date="2010" name="Stand. Genomic Sci.">
        <title>Complete genome sequence of Meiothermus silvanus type strain (VI-R2).</title>
        <authorList>
            <person name="Sikorski J."/>
            <person name="Tindall B.J."/>
            <person name="Lowry S."/>
            <person name="Lucas S."/>
            <person name="Nolan M."/>
            <person name="Copeland A."/>
            <person name="Glavina Del Rio T."/>
            <person name="Tice H."/>
            <person name="Cheng J.F."/>
            <person name="Han C."/>
            <person name="Pitluck S."/>
            <person name="Liolios K."/>
            <person name="Ivanova N."/>
            <person name="Mavromatis K."/>
            <person name="Mikhailova N."/>
            <person name="Pati A."/>
            <person name="Goodwin L."/>
            <person name="Chen A."/>
            <person name="Palaniappan K."/>
            <person name="Land M."/>
            <person name="Hauser L."/>
            <person name="Chang Y.J."/>
            <person name="Jeffries C.D."/>
            <person name="Rohde M."/>
            <person name="Goker M."/>
            <person name="Woyke T."/>
            <person name="Bristow J."/>
            <person name="Eisen J.A."/>
            <person name="Markowitz V."/>
            <person name="Hugenholtz P."/>
            <person name="Kyrpides N.C."/>
            <person name="Klenk H.P."/>
            <person name="Lapidus A."/>
        </authorList>
    </citation>
    <scope>NUCLEOTIDE SEQUENCE [LARGE SCALE GENOMIC DNA]</scope>
    <source>
        <strain evidence="8">ATCC 700542 / DSM 9946 / VI-R2</strain>
    </source>
</reference>
<evidence type="ECO:0000256" key="5">
    <source>
        <dbReference type="PIRSR" id="PIRSR000524-50"/>
    </source>
</evidence>
<dbReference type="Pfam" id="PF00266">
    <property type="entry name" value="Aminotran_5"/>
    <property type="match status" value="1"/>
</dbReference>
<organism evidence="7 8">
    <name type="scientific">Allomeiothermus silvanus (strain ATCC 700542 / DSM 9946 / NBRC 106475 / NCIMB 13440 / VI-R2)</name>
    <name type="common">Thermus silvanus</name>
    <dbReference type="NCBI Taxonomy" id="526227"/>
    <lineage>
        <taxon>Bacteria</taxon>
        <taxon>Thermotogati</taxon>
        <taxon>Deinococcota</taxon>
        <taxon>Deinococci</taxon>
        <taxon>Thermales</taxon>
        <taxon>Thermaceae</taxon>
        <taxon>Allomeiothermus</taxon>
    </lineage>
</organism>
<evidence type="ECO:0000313" key="8">
    <source>
        <dbReference type="Proteomes" id="UP000001916"/>
    </source>
</evidence>
<dbReference type="OrthoDB" id="389074at2"/>
<accession>D7BCK0</accession>
<dbReference type="InterPro" id="IPR024169">
    <property type="entry name" value="SP_NH2Trfase/AEP_transaminase"/>
</dbReference>
<dbReference type="AlphaFoldDB" id="D7BCK0"/>
<dbReference type="EMBL" id="CP002042">
    <property type="protein sequence ID" value="ADH62885.1"/>
    <property type="molecule type" value="Genomic_DNA"/>
</dbReference>
<dbReference type="STRING" id="526227.Mesil_0977"/>
<dbReference type="InterPro" id="IPR000192">
    <property type="entry name" value="Aminotrans_V_dom"/>
</dbReference>
<evidence type="ECO:0000256" key="4">
    <source>
        <dbReference type="PIRSR" id="PIRSR000524-1"/>
    </source>
</evidence>
<dbReference type="RefSeq" id="WP_013157468.1">
    <property type="nucleotide sequence ID" value="NC_014212.1"/>
</dbReference>
<sequence length="379" mass="41095">MVLLTPGPTPIHPRVQAALSQPMRGHLDPEVLQTNRRIREYLKLLFDPGEGALLAAMPGSGSLGMEAGLTNLAGEGDAVLLLVNGTFGERMVEIAHAYNLDYTVLRSEPGHPIDPAQVEKALSQRTYKLVALVHGETSTGVLNPAREIAQQVADHGALFMLDAVTTAAMMPLSLRQMRVDYAFTGSQKCLSAPPGLAPFALSQRGREMLGQVRGWYSDLSRVAVYWEQEGYFCTSPVLLHFALEEALKLALEEGLENRRQRAERLYGAVLSLLEELGFSAYATAGARLPTVLVVRPPEGYSEAEIRKGLYARGVAVAGGIGPTAGKVLRLGLMGEGARAAHYRVFFKALGEVLKKRGLEEAFSERARGLEAESHERLPA</sequence>
<proteinExistence type="inferred from homology"/>
<dbReference type="Gene3D" id="3.90.1150.10">
    <property type="entry name" value="Aspartate Aminotransferase, domain 1"/>
    <property type="match status" value="1"/>
</dbReference>
<dbReference type="PANTHER" id="PTHR21152">
    <property type="entry name" value="AMINOTRANSFERASE CLASS V"/>
    <property type="match status" value="1"/>
</dbReference>
<name>D7BCK0_ALLS1</name>
<gene>
    <name evidence="7" type="ordered locus">Mesil_0977</name>
</gene>
<dbReference type="PANTHER" id="PTHR21152:SF40">
    <property type="entry name" value="ALANINE--GLYOXYLATE AMINOTRANSFERASE"/>
    <property type="match status" value="1"/>
</dbReference>
<feature type="binding site" evidence="4">
    <location>
        <position position="329"/>
    </location>
    <ligand>
        <name>substrate</name>
    </ligand>
</feature>
<evidence type="ECO:0000259" key="6">
    <source>
        <dbReference type="Pfam" id="PF00266"/>
    </source>
</evidence>
<keyword evidence="8" id="KW-1185">Reference proteome</keyword>
<dbReference type="KEGG" id="msv:Mesil_0977"/>
<dbReference type="SUPFAM" id="SSF53383">
    <property type="entry name" value="PLP-dependent transferases"/>
    <property type="match status" value="1"/>
</dbReference>
<evidence type="ECO:0000256" key="3">
    <source>
        <dbReference type="ARBA" id="ARBA00022898"/>
    </source>
</evidence>
<comment type="similarity">
    <text evidence="2">Belongs to the class-V pyridoxal-phosphate-dependent aminotransferase family.</text>
</comment>
<protein>
    <submittedName>
        <fullName evidence="7">Aminotransferase class V</fullName>
    </submittedName>
</protein>
<evidence type="ECO:0000256" key="2">
    <source>
        <dbReference type="ARBA" id="ARBA00009236"/>
    </source>
</evidence>
<dbReference type="Proteomes" id="UP000001916">
    <property type="component" value="Chromosome"/>
</dbReference>
<dbReference type="PIRSF" id="PIRSF000524">
    <property type="entry name" value="SPT"/>
    <property type="match status" value="1"/>
</dbReference>
<comment type="cofactor">
    <cofactor evidence="1 5">
        <name>pyridoxal 5'-phosphate</name>
        <dbReference type="ChEBI" id="CHEBI:597326"/>
    </cofactor>
</comment>
<dbReference type="InterPro" id="IPR015422">
    <property type="entry name" value="PyrdxlP-dep_Trfase_small"/>
</dbReference>
<dbReference type="GO" id="GO:0008453">
    <property type="term" value="F:alanine-glyoxylate transaminase activity"/>
    <property type="evidence" value="ECO:0007669"/>
    <property type="project" value="TreeGrafter"/>
</dbReference>
<keyword evidence="7" id="KW-0808">Transferase</keyword>
<dbReference type="GO" id="GO:0004760">
    <property type="term" value="F:L-serine-pyruvate transaminase activity"/>
    <property type="evidence" value="ECO:0007669"/>
    <property type="project" value="TreeGrafter"/>
</dbReference>
<keyword evidence="3 5" id="KW-0663">Pyridoxal phosphate</keyword>
<evidence type="ECO:0000313" key="7">
    <source>
        <dbReference type="EMBL" id="ADH62885.1"/>
    </source>
</evidence>
<dbReference type="InterPro" id="IPR015421">
    <property type="entry name" value="PyrdxlP-dep_Trfase_major"/>
</dbReference>
<evidence type="ECO:0000256" key="1">
    <source>
        <dbReference type="ARBA" id="ARBA00001933"/>
    </source>
</evidence>
<keyword evidence="7" id="KW-0032">Aminotransferase</keyword>